<dbReference type="EMBL" id="KE145368">
    <property type="protein sequence ID" value="EPE28788.1"/>
    <property type="molecule type" value="Genomic_DNA"/>
</dbReference>
<evidence type="ECO:0000259" key="11">
    <source>
        <dbReference type="Pfam" id="PF00394"/>
    </source>
</evidence>
<dbReference type="OrthoDB" id="2121828at2759"/>
<evidence type="ECO:0000256" key="3">
    <source>
        <dbReference type="ARBA" id="ARBA00010609"/>
    </source>
</evidence>
<dbReference type="Pfam" id="PF07731">
    <property type="entry name" value="Cu-oxidase_2"/>
    <property type="match status" value="1"/>
</dbReference>
<evidence type="ECO:0000256" key="10">
    <source>
        <dbReference type="SAM" id="SignalP"/>
    </source>
</evidence>
<feature type="domain" description="Plastocyanin-like" evidence="13">
    <location>
        <begin position="86"/>
        <end position="200"/>
    </location>
</feature>
<dbReference type="InterPro" id="IPR033138">
    <property type="entry name" value="Cu_oxidase_CS"/>
</dbReference>
<dbReference type="GO" id="GO:0052716">
    <property type="term" value="F:hydroquinone:oxygen oxidoreductase activity"/>
    <property type="evidence" value="ECO:0007669"/>
    <property type="project" value="UniProtKB-EC"/>
</dbReference>
<keyword evidence="6" id="KW-0560">Oxidoreductase</keyword>
<dbReference type="eggNOG" id="KOG1263">
    <property type="taxonomic scope" value="Eukaryota"/>
</dbReference>
<dbReference type="HOGENOM" id="CLU_006504_3_2_1"/>
<name>S3DQQ5_GLAL2</name>
<dbReference type="InterPro" id="IPR045087">
    <property type="entry name" value="Cu-oxidase_fam"/>
</dbReference>
<dbReference type="SUPFAM" id="SSF49503">
    <property type="entry name" value="Cupredoxins"/>
    <property type="match status" value="3"/>
</dbReference>
<dbReference type="Gene3D" id="2.60.40.420">
    <property type="entry name" value="Cupredoxins - blue copper proteins"/>
    <property type="match status" value="3"/>
</dbReference>
<gene>
    <name evidence="14" type="ORF">GLAREA_09909</name>
</gene>
<comment type="similarity">
    <text evidence="3">Belongs to the multicopper oxidase family.</text>
</comment>
<feature type="chain" id="PRO_5004508546" description="laccase" evidence="10">
    <location>
        <begin position="17"/>
        <end position="617"/>
    </location>
</feature>
<organism evidence="14 15">
    <name type="scientific">Glarea lozoyensis (strain ATCC 20868 / MF5171)</name>
    <dbReference type="NCBI Taxonomy" id="1116229"/>
    <lineage>
        <taxon>Eukaryota</taxon>
        <taxon>Fungi</taxon>
        <taxon>Dikarya</taxon>
        <taxon>Ascomycota</taxon>
        <taxon>Pezizomycotina</taxon>
        <taxon>Leotiomycetes</taxon>
        <taxon>Helotiales</taxon>
        <taxon>Helotiaceae</taxon>
        <taxon>Glarea</taxon>
    </lineage>
</organism>
<keyword evidence="7" id="KW-0186">Copper</keyword>
<dbReference type="PROSITE" id="PS00079">
    <property type="entry name" value="MULTICOPPER_OXIDASE1"/>
    <property type="match status" value="1"/>
</dbReference>
<proteinExistence type="inferred from homology"/>
<dbReference type="InterPro" id="IPR011707">
    <property type="entry name" value="Cu-oxidase-like_N"/>
</dbReference>
<keyword evidence="10" id="KW-0732">Signal</keyword>
<evidence type="ECO:0000259" key="12">
    <source>
        <dbReference type="Pfam" id="PF07731"/>
    </source>
</evidence>
<evidence type="ECO:0000313" key="14">
    <source>
        <dbReference type="EMBL" id="EPE28788.1"/>
    </source>
</evidence>
<keyword evidence="5" id="KW-0479">Metal-binding</keyword>
<dbReference type="Proteomes" id="UP000016922">
    <property type="component" value="Unassembled WGS sequence"/>
</dbReference>
<dbReference type="KEGG" id="glz:GLAREA_09909"/>
<dbReference type="CDD" id="cd13854">
    <property type="entry name" value="CuRO_1_MaLCC_like"/>
    <property type="match status" value="1"/>
</dbReference>
<evidence type="ECO:0000256" key="2">
    <source>
        <dbReference type="ARBA" id="ARBA00001935"/>
    </source>
</evidence>
<dbReference type="GO" id="GO:0046274">
    <property type="term" value="P:lignin catabolic process"/>
    <property type="evidence" value="ECO:0007669"/>
    <property type="project" value="UniProtKB-KW"/>
</dbReference>
<dbReference type="InterPro" id="IPR002355">
    <property type="entry name" value="Cu_oxidase_Cu_BS"/>
</dbReference>
<accession>S3DQQ5</accession>
<evidence type="ECO:0000256" key="6">
    <source>
        <dbReference type="ARBA" id="ARBA00023002"/>
    </source>
</evidence>
<dbReference type="PROSITE" id="PS00080">
    <property type="entry name" value="MULTICOPPER_OXIDASE2"/>
    <property type="match status" value="1"/>
</dbReference>
<dbReference type="Pfam" id="PF07732">
    <property type="entry name" value="Cu-oxidase_3"/>
    <property type="match status" value="1"/>
</dbReference>
<dbReference type="AlphaFoldDB" id="S3DQQ5"/>
<dbReference type="OMA" id="MLPAWGW"/>
<evidence type="ECO:0000256" key="5">
    <source>
        <dbReference type="ARBA" id="ARBA00022723"/>
    </source>
</evidence>
<evidence type="ECO:0000256" key="8">
    <source>
        <dbReference type="ARBA" id="ARBA00023180"/>
    </source>
</evidence>
<comment type="cofactor">
    <cofactor evidence="2">
        <name>Cu cation</name>
        <dbReference type="ChEBI" id="CHEBI:23378"/>
    </cofactor>
</comment>
<dbReference type="Pfam" id="PF00394">
    <property type="entry name" value="Cu-oxidase"/>
    <property type="match status" value="1"/>
</dbReference>
<dbReference type="PANTHER" id="PTHR11709:SF87">
    <property type="entry name" value="LACCASE"/>
    <property type="match status" value="1"/>
</dbReference>
<evidence type="ECO:0000259" key="13">
    <source>
        <dbReference type="Pfam" id="PF07732"/>
    </source>
</evidence>
<feature type="domain" description="Plastocyanin-like" evidence="11">
    <location>
        <begin position="211"/>
        <end position="354"/>
    </location>
</feature>
<dbReference type="RefSeq" id="XP_008084696.1">
    <property type="nucleotide sequence ID" value="XM_008086505.1"/>
</dbReference>
<evidence type="ECO:0000256" key="4">
    <source>
        <dbReference type="ARBA" id="ARBA00012297"/>
    </source>
</evidence>
<dbReference type="InterPro" id="IPR001117">
    <property type="entry name" value="Cu-oxidase_2nd"/>
</dbReference>
<dbReference type="PANTHER" id="PTHR11709">
    <property type="entry name" value="MULTI-COPPER OXIDASE"/>
    <property type="match status" value="1"/>
</dbReference>
<dbReference type="FunFam" id="2.60.40.420:FF:000021">
    <property type="entry name" value="Extracellular dihydrogeodin oxidase/laccase"/>
    <property type="match status" value="1"/>
</dbReference>
<reference evidence="14 15" key="1">
    <citation type="journal article" date="2013" name="BMC Genomics">
        <title>Genomics-driven discovery of the pneumocandin biosynthetic gene cluster in the fungus Glarea lozoyensis.</title>
        <authorList>
            <person name="Chen L."/>
            <person name="Yue Q."/>
            <person name="Zhang X."/>
            <person name="Xiang M."/>
            <person name="Wang C."/>
            <person name="Li S."/>
            <person name="Che Y."/>
            <person name="Ortiz-Lopez F.J."/>
            <person name="Bills G.F."/>
            <person name="Liu X."/>
            <person name="An Z."/>
        </authorList>
    </citation>
    <scope>NUCLEOTIDE SEQUENCE [LARGE SCALE GENOMIC DNA]</scope>
    <source>
        <strain evidence="15">ATCC 20868 / MF5171</strain>
    </source>
</reference>
<dbReference type="FunFam" id="2.60.40.420:FF:000045">
    <property type="entry name" value="Laccase 2"/>
    <property type="match status" value="1"/>
</dbReference>
<evidence type="ECO:0000313" key="15">
    <source>
        <dbReference type="Proteomes" id="UP000016922"/>
    </source>
</evidence>
<comment type="catalytic activity">
    <reaction evidence="1">
        <text>4 hydroquinone + O2 = 4 benzosemiquinone + 2 H2O</text>
        <dbReference type="Rhea" id="RHEA:11276"/>
        <dbReference type="ChEBI" id="CHEBI:15377"/>
        <dbReference type="ChEBI" id="CHEBI:15379"/>
        <dbReference type="ChEBI" id="CHEBI:17594"/>
        <dbReference type="ChEBI" id="CHEBI:17977"/>
        <dbReference type="EC" id="1.10.3.2"/>
    </reaction>
</comment>
<sequence>MLGSRILLASLAFVLARGSAIPEAKLLQVDRRQDPPTVGRGVVQNCNTATNRQCWMNGALPPFNANTDSETQWPVTGVEKFYDLHISKKTLSPDGNAKEMLVINGQYPGTLIQAQWGDRLTITVYNDMTDNGTSMHWHGIIQANSTTQDGVNGITECPIAPGKSRRYSFIATQHGTTWYHSHYSGQYGDGIVGTMIIYGPATANYDEDLGTFPITDWYKRNVYQLGIASEAGAPPTADTSLINGTMKVGTVGSYSKTNMVKGKKYRLRLINTSVDNMYQVSLDGHDFEVVAADFVPIKPYNTTWLFIGIGQRYDVIIRANQPTTKYWFRAQVPSGLCGSNTLSAAGNIKAIFSYIANNNTNPATEPTTLPRVAAPTTCADETGLVPQLSKPVPGNQFVFHNNNGENKLTLALSSRPSGNRPGTVNSWRINGSELDVEWSHPTVKYVFDNQISLLAATPNNTIGKNVINLGEGNKWHFFAIQNLFGLPHPIHLHGHDFYILGQFGSQFTEAMVPQLNFVNPMRRDVAMLPASGSLILAFDSNNPGVWLMHCHIAWHVAQGLGLQFIERPSLISRPALQAVDNECKVWDAWYNTTPFKKFDSGLRKEKRDALMGMVLEG</sequence>
<dbReference type="InterPro" id="IPR011706">
    <property type="entry name" value="Cu-oxidase_C"/>
</dbReference>
<dbReference type="GO" id="GO:0005507">
    <property type="term" value="F:copper ion binding"/>
    <property type="evidence" value="ECO:0007669"/>
    <property type="project" value="InterPro"/>
</dbReference>
<keyword evidence="9" id="KW-0439">Lignin degradation</keyword>
<evidence type="ECO:0000256" key="7">
    <source>
        <dbReference type="ARBA" id="ARBA00023008"/>
    </source>
</evidence>
<keyword evidence="15" id="KW-1185">Reference proteome</keyword>
<feature type="domain" description="Plastocyanin-like" evidence="12">
    <location>
        <begin position="437"/>
        <end position="568"/>
    </location>
</feature>
<evidence type="ECO:0000256" key="1">
    <source>
        <dbReference type="ARBA" id="ARBA00000349"/>
    </source>
</evidence>
<dbReference type="InterPro" id="IPR008972">
    <property type="entry name" value="Cupredoxin"/>
</dbReference>
<dbReference type="EC" id="1.10.3.2" evidence="4"/>
<feature type="signal peptide" evidence="10">
    <location>
        <begin position="1"/>
        <end position="16"/>
    </location>
</feature>
<keyword evidence="8" id="KW-0325">Glycoprotein</keyword>
<evidence type="ECO:0000256" key="9">
    <source>
        <dbReference type="ARBA" id="ARBA00023185"/>
    </source>
</evidence>
<protein>
    <recommendedName>
        <fullName evidence="4">laccase</fullName>
        <ecNumber evidence="4">1.10.3.2</ecNumber>
    </recommendedName>
</protein>
<dbReference type="CDD" id="cd13901">
    <property type="entry name" value="CuRO_3_MaLCC_like"/>
    <property type="match status" value="1"/>
</dbReference>
<dbReference type="CDD" id="cd13880">
    <property type="entry name" value="CuRO_2_MaLCC_like"/>
    <property type="match status" value="1"/>
</dbReference>
<dbReference type="GeneID" id="19468956"/>